<keyword evidence="2" id="KW-1185">Reference proteome</keyword>
<organism evidence="1 2">
    <name type="scientific">Coemansia aciculifera</name>
    <dbReference type="NCBI Taxonomy" id="417176"/>
    <lineage>
        <taxon>Eukaryota</taxon>
        <taxon>Fungi</taxon>
        <taxon>Fungi incertae sedis</taxon>
        <taxon>Zoopagomycota</taxon>
        <taxon>Kickxellomycotina</taxon>
        <taxon>Kickxellomycetes</taxon>
        <taxon>Kickxellales</taxon>
        <taxon>Kickxellaceae</taxon>
        <taxon>Coemansia</taxon>
    </lineage>
</organism>
<gene>
    <name evidence="1" type="ORF">IWW38_000497</name>
</gene>
<evidence type="ECO:0000313" key="1">
    <source>
        <dbReference type="EMBL" id="KAJ2900444.1"/>
    </source>
</evidence>
<evidence type="ECO:0000313" key="2">
    <source>
        <dbReference type="Proteomes" id="UP001139981"/>
    </source>
</evidence>
<accession>A0ACC1M9W9</accession>
<dbReference type="Proteomes" id="UP001139981">
    <property type="component" value="Unassembled WGS sequence"/>
</dbReference>
<protein>
    <submittedName>
        <fullName evidence="1">Uncharacterized protein</fullName>
    </submittedName>
</protein>
<dbReference type="EMBL" id="JANBVB010000005">
    <property type="protein sequence ID" value="KAJ2900444.1"/>
    <property type="molecule type" value="Genomic_DNA"/>
</dbReference>
<sequence>MQLKYVLAAVVAVFGSSLAQGKEPAAQYSGELEVEAAAEAKQLVPKSDYVIELDWAEYNRVLKTHDMVFIEFYANWCAACHAMSSEFDAFAKAAHKEYPQVAIARADITKVEYLSSSYMVNMLPELVFVRRPAPGVTPEVRYVTANFTKDDLLDYIGGGWAADKPAGEYISLWCTPTNLCGHLGGLIGEAVVYLDKRFNRFDIPPWAFMAAFVSVMYLVGQVLVGFLARLMRRKYRDHINKKHDAFVQVIAGSASSAPEAKPASSSAPSSATKRAKGKTSKKD</sequence>
<reference evidence="1" key="1">
    <citation type="submission" date="2022-07" db="EMBL/GenBank/DDBJ databases">
        <title>Phylogenomic reconstructions and comparative analyses of Kickxellomycotina fungi.</title>
        <authorList>
            <person name="Reynolds N.K."/>
            <person name="Stajich J.E."/>
            <person name="Barry K."/>
            <person name="Grigoriev I.V."/>
            <person name="Crous P."/>
            <person name="Smith M.E."/>
        </authorList>
    </citation>
    <scope>NUCLEOTIDE SEQUENCE</scope>
    <source>
        <strain evidence="1">CBS 190363</strain>
    </source>
</reference>
<name>A0ACC1M9W9_9FUNG</name>
<comment type="caution">
    <text evidence="1">The sequence shown here is derived from an EMBL/GenBank/DDBJ whole genome shotgun (WGS) entry which is preliminary data.</text>
</comment>
<proteinExistence type="predicted"/>